<dbReference type="InterPro" id="IPR011545">
    <property type="entry name" value="DEAD/DEAH_box_helicase_dom"/>
</dbReference>
<dbReference type="GO" id="GO:0016818">
    <property type="term" value="F:hydrolase activity, acting on acid anhydrides, in phosphorus-containing anhydrides"/>
    <property type="evidence" value="ECO:0007669"/>
    <property type="project" value="InterPro"/>
</dbReference>
<evidence type="ECO:0000313" key="9">
    <source>
        <dbReference type="EMBL" id="GGI86431.1"/>
    </source>
</evidence>
<dbReference type="GO" id="GO:0043139">
    <property type="term" value="F:5'-3' DNA helicase activity"/>
    <property type="evidence" value="ECO:0007669"/>
    <property type="project" value="UniProtKB-EC"/>
</dbReference>
<keyword evidence="3" id="KW-0378">Hydrolase</keyword>
<dbReference type="InterPro" id="IPR027417">
    <property type="entry name" value="P-loop_NTPase"/>
</dbReference>
<comment type="catalytic activity">
    <reaction evidence="7">
        <text>ATP + H2O = ADP + phosphate + H(+)</text>
        <dbReference type="Rhea" id="RHEA:13065"/>
        <dbReference type="ChEBI" id="CHEBI:15377"/>
        <dbReference type="ChEBI" id="CHEBI:15378"/>
        <dbReference type="ChEBI" id="CHEBI:30616"/>
        <dbReference type="ChEBI" id="CHEBI:43474"/>
        <dbReference type="ChEBI" id="CHEBI:456216"/>
        <dbReference type="EC" id="5.6.2.3"/>
    </reaction>
</comment>
<dbReference type="PANTHER" id="PTHR11472">
    <property type="entry name" value="DNA REPAIR DEAD HELICASE RAD3/XP-D SUBFAMILY MEMBER"/>
    <property type="match status" value="1"/>
</dbReference>
<proteinExistence type="inferred from homology"/>
<dbReference type="InterPro" id="IPR045028">
    <property type="entry name" value="DinG/Rad3-like"/>
</dbReference>
<dbReference type="EC" id="5.6.2.3" evidence="6"/>
<evidence type="ECO:0000256" key="7">
    <source>
        <dbReference type="ARBA" id="ARBA00048954"/>
    </source>
</evidence>
<evidence type="ECO:0000259" key="8">
    <source>
        <dbReference type="PROSITE" id="PS51193"/>
    </source>
</evidence>
<dbReference type="PANTHER" id="PTHR11472:SF34">
    <property type="entry name" value="REGULATOR OF TELOMERE ELONGATION HELICASE 1"/>
    <property type="match status" value="1"/>
</dbReference>
<evidence type="ECO:0000256" key="4">
    <source>
        <dbReference type="ARBA" id="ARBA00022840"/>
    </source>
</evidence>
<keyword evidence="9" id="KW-0347">Helicase</keyword>
<reference evidence="9" key="2">
    <citation type="submission" date="2020-09" db="EMBL/GenBank/DDBJ databases">
        <authorList>
            <person name="Sun Q."/>
            <person name="Ohkuma M."/>
        </authorList>
    </citation>
    <scope>NUCLEOTIDE SEQUENCE</scope>
    <source>
        <strain evidence="9">JCM 30804</strain>
    </source>
</reference>
<evidence type="ECO:0000313" key="10">
    <source>
        <dbReference type="Proteomes" id="UP000613743"/>
    </source>
</evidence>
<dbReference type="Proteomes" id="UP000613743">
    <property type="component" value="Unassembled WGS sequence"/>
</dbReference>
<dbReference type="SUPFAM" id="SSF52540">
    <property type="entry name" value="P-loop containing nucleoside triphosphate hydrolases"/>
    <property type="match status" value="2"/>
</dbReference>
<dbReference type="GO" id="GO:0003676">
    <property type="term" value="F:nucleic acid binding"/>
    <property type="evidence" value="ECO:0007669"/>
    <property type="project" value="InterPro"/>
</dbReference>
<dbReference type="FunFam" id="3.40.50.300:FF:000466">
    <property type="entry name" value="ATP-dependent DNA helicase"/>
    <property type="match status" value="1"/>
</dbReference>
<evidence type="ECO:0000256" key="2">
    <source>
        <dbReference type="ARBA" id="ARBA00022741"/>
    </source>
</evidence>
<accession>A0A917JX81</accession>
<comment type="similarity">
    <text evidence="5">Belongs to the helicase family. DinG subfamily.</text>
</comment>
<organism evidence="9 10">
    <name type="scientific">Shewanella gelidii</name>
    <dbReference type="NCBI Taxonomy" id="1642821"/>
    <lineage>
        <taxon>Bacteria</taxon>
        <taxon>Pseudomonadati</taxon>
        <taxon>Pseudomonadota</taxon>
        <taxon>Gammaproteobacteria</taxon>
        <taxon>Alteromonadales</taxon>
        <taxon>Shewanellaceae</taxon>
        <taxon>Shewanella</taxon>
    </lineage>
</organism>
<evidence type="ECO:0000256" key="1">
    <source>
        <dbReference type="ARBA" id="ARBA00001966"/>
    </source>
</evidence>
<dbReference type="InterPro" id="IPR014013">
    <property type="entry name" value="Helic_SF1/SF2_ATP-bd_DinG/Rad3"/>
</dbReference>
<protein>
    <recommendedName>
        <fullName evidence="6">DNA 5'-3' helicase</fullName>
        <ecNumber evidence="6">5.6.2.3</ecNumber>
    </recommendedName>
</protein>
<dbReference type="EMBL" id="BMPZ01000007">
    <property type="protein sequence ID" value="GGI86431.1"/>
    <property type="molecule type" value="Genomic_DNA"/>
</dbReference>
<dbReference type="PROSITE" id="PS51193">
    <property type="entry name" value="HELICASE_ATP_BIND_2"/>
    <property type="match status" value="1"/>
</dbReference>
<dbReference type="Gene3D" id="3.40.50.300">
    <property type="entry name" value="P-loop containing nucleotide triphosphate hydrolases"/>
    <property type="match status" value="2"/>
</dbReference>
<dbReference type="InterPro" id="IPR014001">
    <property type="entry name" value="Helicase_ATP-bd"/>
</dbReference>
<feature type="domain" description="Helicase ATP-binding" evidence="8">
    <location>
        <begin position="18"/>
        <end position="291"/>
    </location>
</feature>
<comment type="caution">
    <text evidence="9">The sequence shown here is derived from an EMBL/GenBank/DDBJ whole genome shotgun (WGS) entry which is preliminary data.</text>
</comment>
<dbReference type="GO" id="GO:0006281">
    <property type="term" value="P:DNA repair"/>
    <property type="evidence" value="ECO:0007669"/>
    <property type="project" value="TreeGrafter"/>
</dbReference>
<evidence type="ECO:0000256" key="5">
    <source>
        <dbReference type="ARBA" id="ARBA00038058"/>
    </source>
</evidence>
<dbReference type="SMART" id="SM00487">
    <property type="entry name" value="DEXDc"/>
    <property type="match status" value="1"/>
</dbReference>
<gene>
    <name evidence="9" type="ORF">GCM10009332_24740</name>
</gene>
<name>A0A917JX81_9GAMM</name>
<dbReference type="GO" id="GO:0005524">
    <property type="term" value="F:ATP binding"/>
    <property type="evidence" value="ECO:0007669"/>
    <property type="project" value="UniProtKB-KW"/>
</dbReference>
<dbReference type="InterPro" id="IPR006555">
    <property type="entry name" value="ATP-dep_Helicase_C"/>
</dbReference>
<dbReference type="Pfam" id="PF13307">
    <property type="entry name" value="Helicase_C_2"/>
    <property type="match status" value="1"/>
</dbReference>
<comment type="cofactor">
    <cofactor evidence="1">
        <name>[4Fe-4S] cluster</name>
        <dbReference type="ChEBI" id="CHEBI:49883"/>
    </cofactor>
</comment>
<dbReference type="AlphaFoldDB" id="A0A917JX81"/>
<keyword evidence="10" id="KW-1185">Reference proteome</keyword>
<evidence type="ECO:0000256" key="6">
    <source>
        <dbReference type="ARBA" id="ARBA00044969"/>
    </source>
</evidence>
<dbReference type="SMART" id="SM00491">
    <property type="entry name" value="HELICc2"/>
    <property type="match status" value="1"/>
</dbReference>
<dbReference type="Pfam" id="PF00270">
    <property type="entry name" value="DEAD"/>
    <property type="match status" value="1"/>
</dbReference>
<evidence type="ECO:0000256" key="3">
    <source>
        <dbReference type="ARBA" id="ARBA00022801"/>
    </source>
</evidence>
<reference evidence="9" key="1">
    <citation type="journal article" date="2014" name="Int. J. Syst. Evol. Microbiol.">
        <title>Complete genome sequence of Corynebacterium casei LMG S-19264T (=DSM 44701T), isolated from a smear-ripened cheese.</title>
        <authorList>
            <consortium name="US DOE Joint Genome Institute (JGI-PGF)"/>
            <person name="Walter F."/>
            <person name="Albersmeier A."/>
            <person name="Kalinowski J."/>
            <person name="Ruckert C."/>
        </authorList>
    </citation>
    <scope>NUCLEOTIDE SEQUENCE</scope>
    <source>
        <strain evidence="9">JCM 30804</strain>
    </source>
</reference>
<sequence length="640" mass="71612">MATRLEQQVAATFTENGPLAKHVKGFRLRQVQLDMAQSISQSIAHKSNVIVEAGTGVGKTFAYLIPALLSGKQVIVSTGSKNLQEQLFFKDLPELTQMLNVSPQLALLKGRSNYLCQYRLVEQMTAASTVDERTLDDLLRIHQWAGISKDGDFGGLSSVAEDAFAIGLVASSKETCIGQKCDYYEDCFTRKARMRALEARIIVVNHHLFFADRVLKETGFAELLPDADVVIFDEAHLLPDIALTYFGQQCSTKAVVRLLEQIIEIYQSSLKDTGQIESFSLRCLQQLRDWHNLLFETGNSDWRRLIGMKSIAFASWALLDELKLLQRLLQAHVGRSDELDLSLERLVEFIDKLSVFFHCDNPQVAYSVDYASHTVLLRISPMNVAKECAALFDQQTSWVFTSATLQVQRSLGLFAADMAMSDAKQLIMDSPFDYQAQSLLCVPRQLGHVSNQQMAAKQLVTVCQQAIRAAQGRTFILFTSHRMLQLVATELNQRSEFPLLVQGQDSKQGLLKKFRQLGNAVLLGTGSFWEGVDVRGNLLSCVIIDKLPFISPEDPLYRARAESAQQKQLDPFETVSLPQAIISLKQGVGRLIRDEKDKGVLILCDNRIVNRPYGAAFLESLPPMSRTRDLQKALSLLQDC</sequence>
<keyword evidence="2" id="KW-0547">Nucleotide-binding</keyword>
<keyword evidence="4" id="KW-0067">ATP-binding</keyword>